<dbReference type="EMBL" id="JANGAC010000008">
    <property type="protein sequence ID" value="MCQ4923805.1"/>
    <property type="molecule type" value="Genomic_DNA"/>
</dbReference>
<evidence type="ECO:0000313" key="2">
    <source>
        <dbReference type="EMBL" id="MCQ4923805.1"/>
    </source>
</evidence>
<evidence type="ECO:0000256" key="1">
    <source>
        <dbReference type="SAM" id="Phobius"/>
    </source>
</evidence>
<sequence>MACKLNYKKIIIALMIFLILAGGLLWYKEEITNKEVPKKAQFVDNSLEWSKIYG</sequence>
<feature type="transmembrane region" description="Helical" evidence="1">
    <location>
        <begin position="7"/>
        <end position="27"/>
    </location>
</feature>
<organism evidence="2 3">
    <name type="scientific">Tissierella carlieri</name>
    <dbReference type="NCBI Taxonomy" id="689904"/>
    <lineage>
        <taxon>Bacteria</taxon>
        <taxon>Bacillati</taxon>
        <taxon>Bacillota</taxon>
        <taxon>Tissierellia</taxon>
        <taxon>Tissierellales</taxon>
        <taxon>Tissierellaceae</taxon>
        <taxon>Tissierella</taxon>
    </lineage>
</organism>
<dbReference type="RefSeq" id="WP_256311671.1">
    <property type="nucleotide sequence ID" value="NZ_JANGAC010000008.1"/>
</dbReference>
<protein>
    <submittedName>
        <fullName evidence="2">Uncharacterized protein</fullName>
    </submittedName>
</protein>
<keyword evidence="3" id="KW-1185">Reference proteome</keyword>
<name>A0ABT1SBV2_9FIRM</name>
<proteinExistence type="predicted"/>
<keyword evidence="1" id="KW-1133">Transmembrane helix</keyword>
<accession>A0ABT1SBV2</accession>
<evidence type="ECO:0000313" key="3">
    <source>
        <dbReference type="Proteomes" id="UP001524478"/>
    </source>
</evidence>
<reference evidence="2 3" key="1">
    <citation type="submission" date="2022-06" db="EMBL/GenBank/DDBJ databases">
        <title>Isolation of gut microbiota from human fecal samples.</title>
        <authorList>
            <person name="Pamer E.G."/>
            <person name="Barat B."/>
            <person name="Waligurski E."/>
            <person name="Medina S."/>
            <person name="Paddock L."/>
            <person name="Mostad J."/>
        </authorList>
    </citation>
    <scope>NUCLEOTIDE SEQUENCE [LARGE SCALE GENOMIC DNA]</scope>
    <source>
        <strain evidence="2 3">DFI.7.95</strain>
    </source>
</reference>
<keyword evidence="1" id="KW-0812">Transmembrane</keyword>
<keyword evidence="1" id="KW-0472">Membrane</keyword>
<comment type="caution">
    <text evidence="2">The sequence shown here is derived from an EMBL/GenBank/DDBJ whole genome shotgun (WGS) entry which is preliminary data.</text>
</comment>
<dbReference type="Proteomes" id="UP001524478">
    <property type="component" value="Unassembled WGS sequence"/>
</dbReference>
<gene>
    <name evidence="2" type="ORF">NE686_11955</name>
</gene>